<dbReference type="EMBL" id="KZ505968">
    <property type="protein sequence ID" value="PKU42695.1"/>
    <property type="molecule type" value="Genomic_DNA"/>
</dbReference>
<sequence length="155" mass="17635">MGTYTRKAKREQRVTYLATPEHVALRVTDEAAGIPLQSLSQVMATVVCHHDASVGSRAFSYGEPEDLFPWVKNKDVLMEHGYFLSLNQIPQDVGYGVWIGNGQGNLGFQTAKTREFKQFDYGEKNQEKYNWVNGLYPSILTSKRCMMLTCEIYQV</sequence>
<protein>
    <submittedName>
        <fullName evidence="1">Uncharacterized protein</fullName>
    </submittedName>
</protein>
<reference evidence="2" key="2">
    <citation type="submission" date="2017-12" db="EMBL/GenBank/DDBJ databases">
        <title>Genome sequence of the Bar-tailed Godwit (Limosa lapponica baueri).</title>
        <authorList>
            <person name="Lima N.C.B."/>
            <person name="Parody-Merino A.M."/>
            <person name="Battley P.F."/>
            <person name="Fidler A.E."/>
            <person name="Prosdocimi F."/>
        </authorList>
    </citation>
    <scope>NUCLEOTIDE SEQUENCE [LARGE SCALE GENOMIC DNA]</scope>
</reference>
<accession>A0A2I0U9G2</accession>
<organism evidence="1 2">
    <name type="scientific">Limosa lapponica baueri</name>
    <dbReference type="NCBI Taxonomy" id="1758121"/>
    <lineage>
        <taxon>Eukaryota</taxon>
        <taxon>Metazoa</taxon>
        <taxon>Chordata</taxon>
        <taxon>Craniata</taxon>
        <taxon>Vertebrata</taxon>
        <taxon>Euteleostomi</taxon>
        <taxon>Archelosauria</taxon>
        <taxon>Archosauria</taxon>
        <taxon>Dinosauria</taxon>
        <taxon>Saurischia</taxon>
        <taxon>Theropoda</taxon>
        <taxon>Coelurosauria</taxon>
        <taxon>Aves</taxon>
        <taxon>Neognathae</taxon>
        <taxon>Neoaves</taxon>
        <taxon>Charadriiformes</taxon>
        <taxon>Scolopacidae</taxon>
        <taxon>Limosa</taxon>
    </lineage>
</organism>
<dbReference type="AlphaFoldDB" id="A0A2I0U9G2"/>
<reference evidence="2" key="1">
    <citation type="submission" date="2017-11" db="EMBL/GenBank/DDBJ databases">
        <authorList>
            <person name="Lima N.C."/>
            <person name="Parody-Merino A.M."/>
            <person name="Battley P.F."/>
            <person name="Fidler A.E."/>
            <person name="Prosdocimi F."/>
        </authorList>
    </citation>
    <scope>NUCLEOTIDE SEQUENCE [LARGE SCALE GENOMIC DNA]</scope>
</reference>
<gene>
    <name evidence="1" type="ORF">llap_6995</name>
</gene>
<evidence type="ECO:0000313" key="1">
    <source>
        <dbReference type="EMBL" id="PKU42695.1"/>
    </source>
</evidence>
<evidence type="ECO:0000313" key="2">
    <source>
        <dbReference type="Proteomes" id="UP000233556"/>
    </source>
</evidence>
<dbReference type="Proteomes" id="UP000233556">
    <property type="component" value="Unassembled WGS sequence"/>
</dbReference>
<keyword evidence="2" id="KW-1185">Reference proteome</keyword>
<name>A0A2I0U9G2_LIMLA</name>
<proteinExistence type="predicted"/>